<accession>A0ABU8USJ7</accession>
<proteinExistence type="predicted"/>
<dbReference type="EMBL" id="JBBKAK010000001">
    <property type="protein sequence ID" value="MEJ8671883.1"/>
    <property type="molecule type" value="Genomic_DNA"/>
</dbReference>
<sequence length="188" mass="19473">MAAALIGGGVALVAKDDPNRTDAAPTVSSTPSTEATVSPECRAWVREELMDSSEGFDAASGYSACGDLPNGQLDAVIEEVGKEIRDDPSALAEATKTEAEKFQDCVGRTGTAGEKAAVKHVTKVSGTDERSRIADLADVFTDYGGGLLGGHAGEGRLIASAFSSCYKSANGMVTVYDKDGDLLATERY</sequence>
<gene>
    <name evidence="2" type="ORF">WKI71_36625</name>
</gene>
<keyword evidence="3" id="KW-1185">Reference proteome</keyword>
<evidence type="ECO:0000313" key="3">
    <source>
        <dbReference type="Proteomes" id="UP001376459"/>
    </source>
</evidence>
<evidence type="ECO:0000313" key="2">
    <source>
        <dbReference type="EMBL" id="MEJ8671883.1"/>
    </source>
</evidence>
<organism evidence="2 3">
    <name type="scientific">Streptomyces machairae</name>
    <dbReference type="NCBI Taxonomy" id="3134109"/>
    <lineage>
        <taxon>Bacteria</taxon>
        <taxon>Bacillati</taxon>
        <taxon>Actinomycetota</taxon>
        <taxon>Actinomycetes</taxon>
        <taxon>Kitasatosporales</taxon>
        <taxon>Streptomycetaceae</taxon>
        <taxon>Streptomyces</taxon>
    </lineage>
</organism>
<feature type="compositionally biased region" description="Polar residues" evidence="1">
    <location>
        <begin position="26"/>
        <end position="36"/>
    </location>
</feature>
<evidence type="ECO:0000256" key="1">
    <source>
        <dbReference type="SAM" id="MobiDB-lite"/>
    </source>
</evidence>
<feature type="region of interest" description="Disordered" evidence="1">
    <location>
        <begin position="15"/>
        <end position="38"/>
    </location>
</feature>
<reference evidence="2 3" key="1">
    <citation type="submission" date="2024-03" db="EMBL/GenBank/DDBJ databases">
        <title>Novel Streptomyces species of biotechnological and ecological value are a feature of Machair soil.</title>
        <authorList>
            <person name="Prole J.R."/>
            <person name="Goodfellow M."/>
            <person name="Allenby N."/>
            <person name="Ward A.C."/>
        </authorList>
    </citation>
    <scope>NUCLEOTIDE SEQUENCE [LARGE SCALE GENOMIC DNA]</scope>
    <source>
        <strain evidence="2 3">MS1.AVA.1</strain>
    </source>
</reference>
<name>A0ABU8USJ7_9ACTN</name>
<comment type="caution">
    <text evidence="2">The sequence shown here is derived from an EMBL/GenBank/DDBJ whole genome shotgun (WGS) entry which is preliminary data.</text>
</comment>
<dbReference type="Proteomes" id="UP001376459">
    <property type="component" value="Unassembled WGS sequence"/>
</dbReference>
<protein>
    <submittedName>
        <fullName evidence="2">Uncharacterized protein</fullName>
    </submittedName>
</protein>